<reference evidence="3 4" key="1">
    <citation type="submission" date="2017-03" db="EMBL/GenBank/DDBJ databases">
        <title>Genome analysis of strain PAMC 26510.</title>
        <authorList>
            <person name="Oh H.-M."/>
            <person name="Yang J.-A."/>
        </authorList>
    </citation>
    <scope>NUCLEOTIDE SEQUENCE [LARGE SCALE GENOMIC DNA]</scope>
    <source>
        <strain evidence="3 4">PAMC 26510</strain>
    </source>
</reference>
<dbReference type="PROSITE" id="PS50234">
    <property type="entry name" value="VWFA"/>
    <property type="match status" value="1"/>
</dbReference>
<dbReference type="RefSeq" id="WP_086380783.1">
    <property type="nucleotide sequence ID" value="NZ_NBTY01000030.1"/>
</dbReference>
<keyword evidence="1" id="KW-0472">Membrane</keyword>
<dbReference type="InterPro" id="IPR002035">
    <property type="entry name" value="VWF_A"/>
</dbReference>
<dbReference type="SUPFAM" id="SSF53300">
    <property type="entry name" value="vWA-like"/>
    <property type="match status" value="1"/>
</dbReference>
<keyword evidence="1" id="KW-0812">Transmembrane</keyword>
<protein>
    <recommendedName>
        <fullName evidence="2">VWFA domain-containing protein</fullName>
    </recommendedName>
</protein>
<organism evidence="3 4">
    <name type="scientific">Caballeronia sordidicola</name>
    <name type="common">Burkholderia sordidicola</name>
    <dbReference type="NCBI Taxonomy" id="196367"/>
    <lineage>
        <taxon>Bacteria</taxon>
        <taxon>Pseudomonadati</taxon>
        <taxon>Pseudomonadota</taxon>
        <taxon>Betaproteobacteria</taxon>
        <taxon>Burkholderiales</taxon>
        <taxon>Burkholderiaceae</taxon>
        <taxon>Caballeronia</taxon>
    </lineage>
</organism>
<gene>
    <name evidence="3" type="ORF">PAMC26510_05965</name>
</gene>
<dbReference type="AlphaFoldDB" id="A0A242N6G3"/>
<dbReference type="Proteomes" id="UP000194546">
    <property type="component" value="Unassembled WGS sequence"/>
</dbReference>
<proteinExistence type="predicted"/>
<sequence length="586" mass="61804">MKPISSPVPESRRRNRVARFLRDDRASITVVFAFCMSMMIAVMSIALNMIDGATSRARAQWAGDIAGISASWNSQRFKTVYGNDLMQWRKDARAYYDANMPTGFMNITMQASDFNATMTQNSAGARVVSVSTTSTLHLLAPVVVDNNTSNAGSSSAADPTALGPNPTVSTTNQITFQPKGSIELVMVLDNTGSMADSIGGGQSKMDALKAAANTLLEKLTNTDVETYIGIVPFTTTVNLTGGLLGSGTWMAQDAFAYNHTNVAMTPSPDGTVAGWGGCAAEPRTSDTHYLYPNAYSPGDSMKFTPYYYNVPQTGMQVRNYTDALCGTPASTQSAPVMGVPLTIGGGRVNYCGFSPQGAGIGSVYDKLSSAKSTTKVTQNADCIANPVTFLTNDVNGKLKPAISRMSPNGSTIVPGGLLWGWRMLDSDWSQQSAGVNNGWISDDKTLPRPETTLGLHRVLVVLSDGENSVGSANTVPADNYFNGLSGVGSNDISAPTIARSDGTPLIGGKVENSTDLNTFQLGVCSAIKASGVTVYTITFGSVSSAAMSTMRNCATTGNYLPAPTNDQLDAAFDTIANNLSTLRLTQ</sequence>
<dbReference type="InterPro" id="IPR036465">
    <property type="entry name" value="vWFA_dom_sf"/>
</dbReference>
<evidence type="ECO:0000313" key="3">
    <source>
        <dbReference type="EMBL" id="OTP79279.1"/>
    </source>
</evidence>
<feature type="domain" description="VWFA" evidence="2">
    <location>
        <begin position="183"/>
        <end position="238"/>
    </location>
</feature>
<feature type="transmembrane region" description="Helical" evidence="1">
    <location>
        <begin position="26"/>
        <end position="50"/>
    </location>
</feature>
<evidence type="ECO:0000313" key="4">
    <source>
        <dbReference type="Proteomes" id="UP000194546"/>
    </source>
</evidence>
<comment type="caution">
    <text evidence="3">The sequence shown here is derived from an EMBL/GenBank/DDBJ whole genome shotgun (WGS) entry which is preliminary data.</text>
</comment>
<accession>A0A242N6G3</accession>
<dbReference type="Gene3D" id="3.40.50.410">
    <property type="entry name" value="von Willebrand factor, type A domain"/>
    <property type="match status" value="1"/>
</dbReference>
<dbReference type="EMBL" id="NBTY01000030">
    <property type="protein sequence ID" value="OTP79279.1"/>
    <property type="molecule type" value="Genomic_DNA"/>
</dbReference>
<name>A0A242N6G3_CABSO</name>
<keyword evidence="1" id="KW-1133">Transmembrane helix</keyword>
<evidence type="ECO:0000256" key="1">
    <source>
        <dbReference type="SAM" id="Phobius"/>
    </source>
</evidence>
<evidence type="ECO:0000259" key="2">
    <source>
        <dbReference type="PROSITE" id="PS50234"/>
    </source>
</evidence>